<keyword evidence="1" id="KW-0812">Transmembrane</keyword>
<protein>
    <recommendedName>
        <fullName evidence="3">Capsule biosynthesis protein</fullName>
    </recommendedName>
</protein>
<dbReference type="InterPro" id="IPR045936">
    <property type="entry name" value="DUF6356"/>
</dbReference>
<evidence type="ECO:0000313" key="2">
    <source>
        <dbReference type="EMBL" id="SVD42846.1"/>
    </source>
</evidence>
<keyword evidence="1" id="KW-1133">Transmembrane helix</keyword>
<organism evidence="2">
    <name type="scientific">marine metagenome</name>
    <dbReference type="NCBI Taxonomy" id="408172"/>
    <lineage>
        <taxon>unclassified sequences</taxon>
        <taxon>metagenomes</taxon>
        <taxon>ecological metagenomes</taxon>
    </lineage>
</organism>
<sequence length="68" mass="8112">MNNPFTRHPREVDEGYFQHMFSALRYSATFLLLFFIAFVHGIFPFLFRKTSSEVIQEMAKHIESREVV</sequence>
<keyword evidence="1" id="KW-0472">Membrane</keyword>
<evidence type="ECO:0008006" key="3">
    <source>
        <dbReference type="Google" id="ProtNLM"/>
    </source>
</evidence>
<reference evidence="2" key="1">
    <citation type="submission" date="2018-05" db="EMBL/GenBank/DDBJ databases">
        <authorList>
            <person name="Lanie J.A."/>
            <person name="Ng W.-L."/>
            <person name="Kazmierczak K.M."/>
            <person name="Andrzejewski T.M."/>
            <person name="Davidsen T.M."/>
            <person name="Wayne K.J."/>
            <person name="Tettelin H."/>
            <person name="Glass J.I."/>
            <person name="Rusch D."/>
            <person name="Podicherti R."/>
            <person name="Tsui H.-C.T."/>
            <person name="Winkler M.E."/>
        </authorList>
    </citation>
    <scope>NUCLEOTIDE SEQUENCE</scope>
</reference>
<gene>
    <name evidence="2" type="ORF">METZ01_LOCUS395700</name>
</gene>
<accession>A0A382V8H0</accession>
<name>A0A382V8H0_9ZZZZ</name>
<dbReference type="EMBL" id="UINC01150018">
    <property type="protein sequence ID" value="SVD42846.1"/>
    <property type="molecule type" value="Genomic_DNA"/>
</dbReference>
<feature type="transmembrane region" description="Helical" evidence="1">
    <location>
        <begin position="26"/>
        <end position="47"/>
    </location>
</feature>
<dbReference type="AlphaFoldDB" id="A0A382V8H0"/>
<proteinExistence type="predicted"/>
<dbReference type="Pfam" id="PF19883">
    <property type="entry name" value="DUF6356"/>
    <property type="match status" value="1"/>
</dbReference>
<evidence type="ECO:0000256" key="1">
    <source>
        <dbReference type="SAM" id="Phobius"/>
    </source>
</evidence>